<organism evidence="4 5">
    <name type="scientific">Candidatus Avitreponema avistercoris</name>
    <dbReference type="NCBI Taxonomy" id="2840705"/>
    <lineage>
        <taxon>Bacteria</taxon>
        <taxon>Pseudomonadati</taxon>
        <taxon>Spirochaetota</taxon>
        <taxon>Spirochaetia</taxon>
        <taxon>Spirochaetales</taxon>
        <taxon>Candidatus Avitreponema</taxon>
    </lineage>
</organism>
<dbReference type="PANTHER" id="PTHR30004:SF6">
    <property type="entry name" value="D-THREONATE 4-PHOSPHATE DEHYDROGENASE"/>
    <property type="match status" value="1"/>
</dbReference>
<reference evidence="4" key="1">
    <citation type="submission" date="2020-10" db="EMBL/GenBank/DDBJ databases">
        <authorList>
            <person name="Gilroy R."/>
        </authorList>
    </citation>
    <scope>NUCLEOTIDE SEQUENCE</scope>
    <source>
        <strain evidence="4">B3-4054</strain>
    </source>
</reference>
<dbReference type="AlphaFoldDB" id="A0A9D9EP70"/>
<name>A0A9D9EP70_9SPIR</name>
<sequence length="342" mass="36077">MKKTVVAVTMGDPCGIGPEIVVQALAAQETQRQALCLVCGDRGVLQLAMQATGVSLRIHEIRSVQEAADEPGTLNLVSLPDTEPVDPACFEWGKVSAMGGRAAYAYIAAAVRLALEGSADAVCTAPVNKESLRAASVPYIGHTEIFGALTGSPAPLTMFETCGMRIFFLTRHLSLRKMLDEITQDNIVRCVKECQAALQRLGAGGQRMAVAGLNPHSGEHGLFGDEEVREIAPAVERLRQEGLDVEGPVSADSVFHLCAAGKYGSVLSLYHDQGHIAAKTLDFARTISITNGLPFLRTSVDHGTAFDIAGTGKASAVSMMEAIRLAAKYAPAFCRGAGQAAI</sequence>
<dbReference type="GO" id="GO:0051287">
    <property type="term" value="F:NAD binding"/>
    <property type="evidence" value="ECO:0007669"/>
    <property type="project" value="InterPro"/>
</dbReference>
<dbReference type="SUPFAM" id="SSF53659">
    <property type="entry name" value="Isocitrate/Isopropylmalate dehydrogenase-like"/>
    <property type="match status" value="1"/>
</dbReference>
<keyword evidence="3" id="KW-0520">NAD</keyword>
<evidence type="ECO:0000256" key="1">
    <source>
        <dbReference type="ARBA" id="ARBA00022723"/>
    </source>
</evidence>
<dbReference type="Proteomes" id="UP000823616">
    <property type="component" value="Unassembled WGS sequence"/>
</dbReference>
<dbReference type="GO" id="GO:0046872">
    <property type="term" value="F:metal ion binding"/>
    <property type="evidence" value="ECO:0007669"/>
    <property type="project" value="UniProtKB-KW"/>
</dbReference>
<dbReference type="NCBIfam" id="TIGR00557">
    <property type="entry name" value="pdxA"/>
    <property type="match status" value="1"/>
</dbReference>
<dbReference type="InterPro" id="IPR005255">
    <property type="entry name" value="PdxA_fam"/>
</dbReference>
<evidence type="ECO:0000313" key="5">
    <source>
        <dbReference type="Proteomes" id="UP000823616"/>
    </source>
</evidence>
<dbReference type="NCBIfam" id="NF002992">
    <property type="entry name" value="PRK03743.1"/>
    <property type="match status" value="1"/>
</dbReference>
<comment type="caution">
    <text evidence="4">The sequence shown here is derived from an EMBL/GenBank/DDBJ whole genome shotgun (WGS) entry which is preliminary data.</text>
</comment>
<dbReference type="Gene3D" id="3.40.718.10">
    <property type="entry name" value="Isopropylmalate Dehydrogenase"/>
    <property type="match status" value="1"/>
</dbReference>
<proteinExistence type="predicted"/>
<keyword evidence="1" id="KW-0479">Metal-binding</keyword>
<accession>A0A9D9EP70</accession>
<reference evidence="4" key="2">
    <citation type="journal article" date="2021" name="PeerJ">
        <title>Extensive microbial diversity within the chicken gut microbiome revealed by metagenomics and culture.</title>
        <authorList>
            <person name="Gilroy R."/>
            <person name="Ravi A."/>
            <person name="Getino M."/>
            <person name="Pursley I."/>
            <person name="Horton D.L."/>
            <person name="Alikhan N.F."/>
            <person name="Baker D."/>
            <person name="Gharbi K."/>
            <person name="Hall N."/>
            <person name="Watson M."/>
            <person name="Adriaenssens E.M."/>
            <person name="Foster-Nyarko E."/>
            <person name="Jarju S."/>
            <person name="Secka A."/>
            <person name="Antonio M."/>
            <person name="Oren A."/>
            <person name="Chaudhuri R.R."/>
            <person name="La Ragione R."/>
            <person name="Hildebrand F."/>
            <person name="Pallen M.J."/>
        </authorList>
    </citation>
    <scope>NUCLEOTIDE SEQUENCE</scope>
    <source>
        <strain evidence="4">B3-4054</strain>
    </source>
</reference>
<evidence type="ECO:0000256" key="2">
    <source>
        <dbReference type="ARBA" id="ARBA00023002"/>
    </source>
</evidence>
<keyword evidence="2" id="KW-0560">Oxidoreductase</keyword>
<dbReference type="Pfam" id="PF04166">
    <property type="entry name" value="PdxA"/>
    <property type="match status" value="1"/>
</dbReference>
<protein>
    <submittedName>
        <fullName evidence="4">4-hydroxythreonine-4-phosphate dehydrogenase PdxA</fullName>
    </submittedName>
</protein>
<dbReference type="PANTHER" id="PTHR30004">
    <property type="entry name" value="4-HYDROXYTHREONINE-4-PHOSPHATE DEHYDROGENASE"/>
    <property type="match status" value="1"/>
</dbReference>
<dbReference type="GO" id="GO:0016491">
    <property type="term" value="F:oxidoreductase activity"/>
    <property type="evidence" value="ECO:0007669"/>
    <property type="project" value="UniProtKB-KW"/>
</dbReference>
<evidence type="ECO:0000313" key="4">
    <source>
        <dbReference type="EMBL" id="MBO8450185.1"/>
    </source>
</evidence>
<gene>
    <name evidence="4" type="primary">pdxA</name>
    <name evidence="4" type="ORF">IAA96_03665</name>
</gene>
<dbReference type="EMBL" id="JADIMS010000057">
    <property type="protein sequence ID" value="MBO8450185.1"/>
    <property type="molecule type" value="Genomic_DNA"/>
</dbReference>
<evidence type="ECO:0000256" key="3">
    <source>
        <dbReference type="ARBA" id="ARBA00023027"/>
    </source>
</evidence>